<keyword evidence="8" id="KW-1133">Transmembrane helix</keyword>
<evidence type="ECO:0000313" key="10">
    <source>
        <dbReference type="EMBL" id="ENN76097.1"/>
    </source>
</evidence>
<comment type="subcellular location">
    <subcellularLocation>
        <location evidence="2">Microsome membrane</location>
        <topology evidence="2">Single-pass membrane protein</topology>
    </subcellularLocation>
</comment>
<evidence type="ECO:0000259" key="9">
    <source>
        <dbReference type="Pfam" id="PF06441"/>
    </source>
</evidence>
<dbReference type="KEGG" id="dpa:109538817"/>
<dbReference type="AlphaFoldDB" id="N6UBR7"/>
<keyword evidence="8" id="KW-0812">Transmembrane</keyword>
<dbReference type="OrthoDB" id="7130006at2759"/>
<dbReference type="PRINTS" id="PR00412">
    <property type="entry name" value="EPOXHYDRLASE"/>
</dbReference>
<keyword evidence="8" id="KW-0472">Membrane</keyword>
<evidence type="ECO:0000256" key="2">
    <source>
        <dbReference type="ARBA" id="ARBA00004111"/>
    </source>
</evidence>
<keyword evidence="13" id="KW-1185">Reference proteome</keyword>
<dbReference type="EMBL" id="KB740991">
    <property type="protein sequence ID" value="ENN76097.1"/>
    <property type="molecule type" value="Genomic_DNA"/>
</dbReference>
<feature type="transmembrane region" description="Helical" evidence="8">
    <location>
        <begin position="7"/>
        <end position="24"/>
    </location>
</feature>
<dbReference type="Proteomes" id="UP000030742">
    <property type="component" value="Unassembled WGS sequence"/>
</dbReference>
<dbReference type="SUPFAM" id="SSF53474">
    <property type="entry name" value="alpha/beta-Hydrolases"/>
    <property type="match status" value="1"/>
</dbReference>
<dbReference type="EMBL" id="KB632359">
    <property type="protein sequence ID" value="ERL93510.1"/>
    <property type="molecule type" value="Genomic_DNA"/>
</dbReference>
<keyword evidence="6" id="KW-0378">Hydrolase</keyword>
<dbReference type="InterPro" id="IPR010497">
    <property type="entry name" value="Epoxide_hydro_N"/>
</dbReference>
<reference evidence="13 14" key="1">
    <citation type="journal article" date="2013" name="Genome Biol.">
        <title>Draft genome of the mountain pine beetle, Dendroctonus ponderosae Hopkins, a major forest pest.</title>
        <authorList>
            <person name="Keeling C.I."/>
            <person name="Yuen M.M."/>
            <person name="Liao N.Y."/>
            <person name="Docking T.R."/>
            <person name="Chan S.K."/>
            <person name="Taylor G.A."/>
            <person name="Palmquist D.L."/>
            <person name="Jackman S.D."/>
            <person name="Nguyen A."/>
            <person name="Li M."/>
            <person name="Henderson H."/>
            <person name="Janes J.K."/>
            <person name="Zhao Y."/>
            <person name="Pandoh P."/>
            <person name="Moore R."/>
            <person name="Sperling F.A."/>
            <person name="Huber D.P."/>
            <person name="Birol I."/>
            <person name="Jones S.J."/>
            <person name="Bohlmann J."/>
        </authorList>
    </citation>
    <scope>NUCLEOTIDE SEQUENCE</scope>
</reference>
<comment type="similarity">
    <text evidence="3">Belongs to the peptidase S33 family.</text>
</comment>
<evidence type="ECO:0000313" key="14">
    <source>
        <dbReference type="Proteomes" id="UP000030742"/>
    </source>
</evidence>
<name>N6UBR7_DENPD</name>
<sequence length="458" mass="53457">MSWFIKYVFVAFVGIVLVFIYNQTQDVPLPTLEDKWWGKGPKIVETRKITNRQINVPEEVILDLKSRLRNTKPFHPSLDGVNQFYGIHVTALNNVLNYWKNEYNWTERQAYLNQHQHFFVNIRGLEIHFLHIKPKRIVHENGRKLKVLPMLIMHGWPGSVREFYDIIPKLTEPRNDKDFVFELILPSLPGFGFSETSTKPDLSVIQMGQIFADLMNILGFEKFYVQGGDWGSYVAQSMASFYPERVIGLHSNMCYCNTKMTYVKFLIGNYWPGLIYEDYEMSTIYNTTANTLKFLTEETGYFHIQATKPDTVGVGLRDSPMGLAAYMLEKFSTLTNPNYRNLEDAGLTEKFTLEQLLDNVMIFWVTQSMTSAMRIYAQYFTDFDMNSRVIHGTKIYTPTACARFKYEILHLPKSILSERFKNLVYLSQYDQGGHFAAFEEPDLFAEDIYMFVEKVEKM</sequence>
<dbReference type="Pfam" id="PF06441">
    <property type="entry name" value="EHN"/>
    <property type="match status" value="1"/>
</dbReference>
<feature type="active site" description="Nucleophile" evidence="7">
    <location>
        <position position="229"/>
    </location>
</feature>
<evidence type="ECO:0000256" key="1">
    <source>
        <dbReference type="ARBA" id="ARBA00000221"/>
    </source>
</evidence>
<evidence type="ECO:0000256" key="8">
    <source>
        <dbReference type="SAM" id="Phobius"/>
    </source>
</evidence>
<dbReference type="GO" id="GO:0033961">
    <property type="term" value="F:cis-stilbene-oxide hydrolase activity"/>
    <property type="evidence" value="ECO:0007669"/>
    <property type="project" value="UniProtKB-EC"/>
</dbReference>
<dbReference type="PANTHER" id="PTHR21661:SF35">
    <property type="entry name" value="EPOXIDE HYDROLASE"/>
    <property type="match status" value="1"/>
</dbReference>
<dbReference type="OMA" id="EMANRPQ"/>
<feature type="non-terminal residue" evidence="10">
    <location>
        <position position="1"/>
    </location>
</feature>
<dbReference type="GO" id="GO:0097176">
    <property type="term" value="P:epoxide metabolic process"/>
    <property type="evidence" value="ECO:0007669"/>
    <property type="project" value="TreeGrafter"/>
</dbReference>
<dbReference type="STRING" id="77166.N6UBR7"/>
<dbReference type="InterPro" id="IPR016292">
    <property type="entry name" value="Epoxide_hydrolase"/>
</dbReference>
<feature type="active site" description="Proton acceptor" evidence="7">
    <location>
        <position position="434"/>
    </location>
</feature>
<feature type="active site" description="Proton donor" evidence="7">
    <location>
        <position position="376"/>
    </location>
</feature>
<dbReference type="InterPro" id="IPR000639">
    <property type="entry name" value="Epox_hydrolase-like"/>
</dbReference>
<evidence type="ECO:0000256" key="4">
    <source>
        <dbReference type="ARBA" id="ARBA00012091"/>
    </source>
</evidence>
<dbReference type="PIRSF" id="PIRSF001112">
    <property type="entry name" value="Epoxide_hydrolase"/>
    <property type="match status" value="1"/>
</dbReference>
<dbReference type="Gene3D" id="3.40.50.1820">
    <property type="entry name" value="alpha/beta hydrolase"/>
    <property type="match status" value="1"/>
</dbReference>
<evidence type="ECO:0000313" key="13">
    <source>
        <dbReference type="Proteomes" id="UP000019118"/>
    </source>
</evidence>
<evidence type="ECO:0000256" key="6">
    <source>
        <dbReference type="ARBA" id="ARBA00022801"/>
    </source>
</evidence>
<organism evidence="10">
    <name type="scientific">Dendroctonus ponderosae</name>
    <name type="common">Mountain pine beetle</name>
    <dbReference type="NCBI Taxonomy" id="77166"/>
    <lineage>
        <taxon>Eukaryota</taxon>
        <taxon>Metazoa</taxon>
        <taxon>Ecdysozoa</taxon>
        <taxon>Arthropoda</taxon>
        <taxon>Hexapoda</taxon>
        <taxon>Insecta</taxon>
        <taxon>Pterygota</taxon>
        <taxon>Neoptera</taxon>
        <taxon>Endopterygota</taxon>
        <taxon>Coleoptera</taxon>
        <taxon>Polyphaga</taxon>
        <taxon>Cucujiformia</taxon>
        <taxon>Curculionidae</taxon>
        <taxon>Scolytinae</taxon>
        <taxon>Dendroctonus</taxon>
    </lineage>
</organism>
<accession>N6UBR7</accession>
<dbReference type="HOGENOM" id="CLU_019414_3_0_1"/>
<dbReference type="EC" id="3.3.2.9" evidence="4"/>
<evidence type="ECO:0000256" key="7">
    <source>
        <dbReference type="PIRSR" id="PIRSR001112-1"/>
    </source>
</evidence>
<evidence type="ECO:0000313" key="12">
    <source>
        <dbReference type="EnsemblMetazoa" id="XP_019761766.1"/>
    </source>
</evidence>
<evidence type="ECO:0000256" key="5">
    <source>
        <dbReference type="ARBA" id="ARBA00022797"/>
    </source>
</evidence>
<dbReference type="PANTHER" id="PTHR21661">
    <property type="entry name" value="EPOXIDE HYDROLASE 1-RELATED"/>
    <property type="match status" value="1"/>
</dbReference>
<evidence type="ECO:0000313" key="11">
    <source>
        <dbReference type="EMBL" id="ERL93510.1"/>
    </source>
</evidence>
<dbReference type="InterPro" id="IPR029058">
    <property type="entry name" value="AB_hydrolase_fold"/>
</dbReference>
<evidence type="ECO:0000256" key="3">
    <source>
        <dbReference type="ARBA" id="ARBA00010088"/>
    </source>
</evidence>
<reference evidence="12" key="2">
    <citation type="submission" date="2024-08" db="UniProtKB">
        <authorList>
            <consortium name="EnsemblMetazoa"/>
        </authorList>
    </citation>
    <scope>IDENTIFICATION</scope>
</reference>
<proteinExistence type="inferred from homology"/>
<keyword evidence="5" id="KW-0058">Aromatic hydrocarbons catabolism</keyword>
<comment type="catalytic activity">
    <reaction evidence="1">
        <text>1-(4-methoxyphenyl)-N-methyl-N-[(3-methyloxetan-3-yl)methyl]methanamine + H2O = 2-{[(4-methoxybenzyl)(methyl)amino]methyl}-2-methylpropane-1,3-diol</text>
        <dbReference type="Rhea" id="RHEA:55764"/>
        <dbReference type="ChEBI" id="CHEBI:15377"/>
        <dbReference type="ChEBI" id="CHEBI:139161"/>
        <dbReference type="ChEBI" id="CHEBI:139164"/>
        <dbReference type="EC" id="3.3.2.9"/>
    </reaction>
</comment>
<protein>
    <recommendedName>
        <fullName evidence="4">microsomal epoxide hydrolase</fullName>
        <ecNumber evidence="4">3.3.2.9</ecNumber>
    </recommendedName>
</protein>
<dbReference type="EnsemblMetazoa" id="XM_019906207.1">
    <property type="protein sequence ID" value="XP_019761766.1"/>
    <property type="gene ID" value="LOC109538817"/>
</dbReference>
<feature type="domain" description="Epoxide hydrolase N-terminal" evidence="9">
    <location>
        <begin position="50"/>
        <end position="163"/>
    </location>
</feature>
<gene>
    <name evidence="11" type="ORF">D910_10799</name>
    <name evidence="10" type="ORF">YQE_07369</name>
</gene>
<dbReference type="Proteomes" id="UP000019118">
    <property type="component" value="Unassembled WGS sequence"/>
</dbReference>